<evidence type="ECO:0000256" key="4">
    <source>
        <dbReference type="ARBA" id="ARBA00011894"/>
    </source>
</evidence>
<accession>A0A0B1PH80</accession>
<feature type="domain" description="Phosphoribosyltransferase" evidence="10">
    <location>
        <begin position="12"/>
        <end position="237"/>
    </location>
</feature>
<dbReference type="GO" id="GO:0005525">
    <property type="term" value="F:GTP binding"/>
    <property type="evidence" value="ECO:0007669"/>
    <property type="project" value="UniProtKB-KW"/>
</dbReference>
<organism evidence="11 12">
    <name type="scientific">Uncinula necator</name>
    <name type="common">Grape powdery mildew</name>
    <dbReference type="NCBI Taxonomy" id="52586"/>
    <lineage>
        <taxon>Eukaryota</taxon>
        <taxon>Fungi</taxon>
        <taxon>Dikarya</taxon>
        <taxon>Ascomycota</taxon>
        <taxon>Pezizomycotina</taxon>
        <taxon>Leotiomycetes</taxon>
        <taxon>Erysiphales</taxon>
        <taxon>Erysiphaceae</taxon>
        <taxon>Erysiphe</taxon>
    </lineage>
</organism>
<protein>
    <recommendedName>
        <fullName evidence="4">uracil phosphoribosyltransferase</fullName>
        <ecNumber evidence="4">2.4.2.9</ecNumber>
    </recommendedName>
</protein>
<dbReference type="PANTHER" id="PTHR32315:SF4">
    <property type="entry name" value="URACIL PHOSPHORIBOSYLTRANSFERASE, CHLOROPLASTIC"/>
    <property type="match status" value="1"/>
</dbReference>
<dbReference type="InterPro" id="IPR050054">
    <property type="entry name" value="UPRTase/APRTase"/>
</dbReference>
<keyword evidence="12" id="KW-1185">Reference proteome</keyword>
<proteinExistence type="inferred from homology"/>
<evidence type="ECO:0000256" key="2">
    <source>
        <dbReference type="ARBA" id="ARBA00005180"/>
    </source>
</evidence>
<dbReference type="STRING" id="52586.A0A0B1PH80"/>
<dbReference type="FunFam" id="3.40.50.2020:FF:000049">
    <property type="entry name" value="Putative uracil phosphoribosyltransferase urg2"/>
    <property type="match status" value="1"/>
</dbReference>
<comment type="similarity">
    <text evidence="3">Belongs to the UPRTase family.</text>
</comment>
<dbReference type="CDD" id="cd06223">
    <property type="entry name" value="PRTases_typeI"/>
    <property type="match status" value="1"/>
</dbReference>
<dbReference type="OMA" id="ISTHPCL"/>
<keyword evidence="7 11" id="KW-0808">Transferase</keyword>
<keyword evidence="6 11" id="KW-0328">Glycosyltransferase</keyword>
<evidence type="ECO:0000256" key="8">
    <source>
        <dbReference type="ARBA" id="ARBA00022741"/>
    </source>
</evidence>
<evidence type="ECO:0000256" key="6">
    <source>
        <dbReference type="ARBA" id="ARBA00022676"/>
    </source>
</evidence>
<dbReference type="PANTHER" id="PTHR32315">
    <property type="entry name" value="ADENINE PHOSPHORIBOSYLTRANSFERASE"/>
    <property type="match status" value="1"/>
</dbReference>
<evidence type="ECO:0000256" key="1">
    <source>
        <dbReference type="ARBA" id="ARBA00001946"/>
    </source>
</evidence>
<keyword evidence="8" id="KW-0547">Nucleotide-binding</keyword>
<dbReference type="Gene3D" id="3.40.50.2020">
    <property type="match status" value="1"/>
</dbReference>
<dbReference type="InterPro" id="IPR000836">
    <property type="entry name" value="PRTase_dom"/>
</dbReference>
<sequence>MAKPLPKNVHISKHPCLRAKLSQLRDQSISARETRTLIHEISLILGCEATANSLSVTEDMEDMKTPLDHAYTKQTISPKNISIIPILRSGLGMLDAIQKILPNAVPVHHLGLCRESTTLQPVEYYSNLSFNIPSISNERGPRSSDRKSPTTRSLAIVLDPLIALGGTCTATIRMLKGWGAQKIIIISLLGARQGIERVAREWEDGVEIWLAGMDEHVNERGTIIPGLGDIGDRLFLTTGS</sequence>
<comment type="pathway">
    <text evidence="2">Pyrimidine metabolism; UMP biosynthesis via salvage pathway; UMP from uracil: step 1/1.</text>
</comment>
<evidence type="ECO:0000313" key="12">
    <source>
        <dbReference type="Proteomes" id="UP000030854"/>
    </source>
</evidence>
<keyword evidence="9" id="KW-0342">GTP-binding</keyword>
<dbReference type="HOGENOM" id="CLU_067096_2_1_1"/>
<evidence type="ECO:0000256" key="7">
    <source>
        <dbReference type="ARBA" id="ARBA00022679"/>
    </source>
</evidence>
<evidence type="ECO:0000259" key="10">
    <source>
        <dbReference type="Pfam" id="PF14681"/>
    </source>
</evidence>
<dbReference type="Proteomes" id="UP000030854">
    <property type="component" value="Unassembled WGS sequence"/>
</dbReference>
<dbReference type="EMBL" id="JNVN01000222">
    <property type="protein sequence ID" value="KHJ35874.1"/>
    <property type="molecule type" value="Genomic_DNA"/>
</dbReference>
<comment type="cofactor">
    <cofactor evidence="1">
        <name>Mg(2+)</name>
        <dbReference type="ChEBI" id="CHEBI:18420"/>
    </cofactor>
</comment>
<dbReference type="SUPFAM" id="SSF53271">
    <property type="entry name" value="PRTase-like"/>
    <property type="match status" value="1"/>
</dbReference>
<name>A0A0B1PH80_UNCNE</name>
<dbReference type="EC" id="2.4.2.9" evidence="4"/>
<reference evidence="11 12" key="1">
    <citation type="journal article" date="2014" name="BMC Genomics">
        <title>Adaptive genomic structural variation in the grape powdery mildew pathogen, Erysiphe necator.</title>
        <authorList>
            <person name="Jones L."/>
            <person name="Riaz S."/>
            <person name="Morales-Cruz A."/>
            <person name="Amrine K.C."/>
            <person name="McGuire B."/>
            <person name="Gubler W.D."/>
            <person name="Walker M.A."/>
            <person name="Cantu D."/>
        </authorList>
    </citation>
    <scope>NUCLEOTIDE SEQUENCE [LARGE SCALE GENOMIC DNA]</scope>
    <source>
        <strain evidence="12">c</strain>
    </source>
</reference>
<gene>
    <name evidence="11" type="ORF">EV44_g4672</name>
</gene>
<dbReference type="GO" id="GO:0004845">
    <property type="term" value="F:uracil phosphoribosyltransferase activity"/>
    <property type="evidence" value="ECO:0007669"/>
    <property type="project" value="UniProtKB-EC"/>
</dbReference>
<evidence type="ECO:0000256" key="5">
    <source>
        <dbReference type="ARBA" id="ARBA00022533"/>
    </source>
</evidence>
<dbReference type="AlphaFoldDB" id="A0A0B1PH80"/>
<dbReference type="Pfam" id="PF14681">
    <property type="entry name" value="UPRTase"/>
    <property type="match status" value="1"/>
</dbReference>
<dbReference type="NCBIfam" id="NF001097">
    <property type="entry name" value="PRK00129.1"/>
    <property type="match status" value="1"/>
</dbReference>
<evidence type="ECO:0000256" key="3">
    <source>
        <dbReference type="ARBA" id="ARBA00009516"/>
    </source>
</evidence>
<keyword evidence="5" id="KW-0021">Allosteric enzyme</keyword>
<evidence type="ECO:0000313" key="11">
    <source>
        <dbReference type="EMBL" id="KHJ35874.1"/>
    </source>
</evidence>
<evidence type="ECO:0000256" key="9">
    <source>
        <dbReference type="ARBA" id="ARBA00023134"/>
    </source>
</evidence>
<dbReference type="InterPro" id="IPR029057">
    <property type="entry name" value="PRTase-like"/>
</dbReference>
<comment type="caution">
    <text evidence="11">The sequence shown here is derived from an EMBL/GenBank/DDBJ whole genome shotgun (WGS) entry which is preliminary data.</text>
</comment>